<protein>
    <submittedName>
        <fullName evidence="1">Uncharacterized protein</fullName>
    </submittedName>
</protein>
<evidence type="ECO:0000313" key="2">
    <source>
        <dbReference type="Proteomes" id="UP000663836"/>
    </source>
</evidence>
<feature type="non-terminal residue" evidence="1">
    <location>
        <position position="1"/>
    </location>
</feature>
<dbReference type="EMBL" id="CAJOBD010004100">
    <property type="protein sequence ID" value="CAF3980389.1"/>
    <property type="molecule type" value="Genomic_DNA"/>
</dbReference>
<reference evidence="1" key="1">
    <citation type="submission" date="2021-02" db="EMBL/GenBank/DDBJ databases">
        <authorList>
            <person name="Nowell W R."/>
        </authorList>
    </citation>
    <scope>NUCLEOTIDE SEQUENCE</scope>
</reference>
<gene>
    <name evidence="1" type="ORF">JBS370_LOCUS25148</name>
</gene>
<name>A0A819MJ61_9BILA</name>
<organism evidence="1 2">
    <name type="scientific">Rotaria sordida</name>
    <dbReference type="NCBI Taxonomy" id="392033"/>
    <lineage>
        <taxon>Eukaryota</taxon>
        <taxon>Metazoa</taxon>
        <taxon>Spiralia</taxon>
        <taxon>Gnathifera</taxon>
        <taxon>Rotifera</taxon>
        <taxon>Eurotatoria</taxon>
        <taxon>Bdelloidea</taxon>
        <taxon>Philodinida</taxon>
        <taxon>Philodinidae</taxon>
        <taxon>Rotaria</taxon>
    </lineage>
</organism>
<proteinExistence type="predicted"/>
<dbReference type="Proteomes" id="UP000663836">
    <property type="component" value="Unassembled WGS sequence"/>
</dbReference>
<accession>A0A819MJ61</accession>
<sequence length="28" mass="3056">ALDTVGTTPCCSYNSLQEIGEISQREKI</sequence>
<comment type="caution">
    <text evidence="1">The sequence shown here is derived from an EMBL/GenBank/DDBJ whole genome shotgun (WGS) entry which is preliminary data.</text>
</comment>
<evidence type="ECO:0000313" key="1">
    <source>
        <dbReference type="EMBL" id="CAF3980389.1"/>
    </source>
</evidence>
<dbReference type="AlphaFoldDB" id="A0A819MJ61"/>